<dbReference type="AlphaFoldDB" id="M0PG24"/>
<evidence type="ECO:0000313" key="2">
    <source>
        <dbReference type="Proteomes" id="UP000011575"/>
    </source>
</evidence>
<dbReference type="Gene3D" id="3.40.720.10">
    <property type="entry name" value="Alkaline Phosphatase, subunit A"/>
    <property type="match status" value="1"/>
</dbReference>
<reference evidence="1 2" key="1">
    <citation type="journal article" date="2014" name="PLoS Genet.">
        <title>Phylogenetically driven sequencing of extremely halophilic archaea reveals strategies for static and dynamic osmo-response.</title>
        <authorList>
            <person name="Becker E.A."/>
            <person name="Seitzer P.M."/>
            <person name="Tritt A."/>
            <person name="Larsen D."/>
            <person name="Krusor M."/>
            <person name="Yao A.I."/>
            <person name="Wu D."/>
            <person name="Madern D."/>
            <person name="Eisen J.A."/>
            <person name="Darling A.E."/>
            <person name="Facciotti M.T."/>
        </authorList>
    </citation>
    <scope>NUCLEOTIDE SEQUENCE [LARGE SCALE GENOMIC DNA]</scope>
    <source>
        <strain evidence="1 2">JCM 13560</strain>
    </source>
</reference>
<protein>
    <recommendedName>
        <fullName evidence="3">Sulfatase</fullName>
    </recommendedName>
</protein>
<dbReference type="PATRIC" id="fig|1230454.4.peg.1093"/>
<name>M0PG24_9EURY</name>
<sequence length="211" mass="24466">MQRSFANKYRDDTLKTTYVTGNPFSDDVLVDEWFENMEEVWKYAWDDELNTVPARAITDVAIHEHRQREPERMIVHYMQPHHPFVPNPMDSGMNKRNLKNPDDPIWEQVKKGDADAEEVWEAYRENLRYVLDDVSLLLQNLDAESVAVSADHGNGIGEWGFYGHGDIPIRAIREVPWCETTAEDTGEYEPELEPQDDGLAVEEKLKDLGYL</sequence>
<evidence type="ECO:0008006" key="3">
    <source>
        <dbReference type="Google" id="ProtNLM"/>
    </source>
</evidence>
<keyword evidence="2" id="KW-1185">Reference proteome</keyword>
<gene>
    <name evidence="1" type="ORF">C461_05382</name>
</gene>
<proteinExistence type="predicted"/>
<organism evidence="1 2">
    <name type="scientific">Halorubrum aidingense JCM 13560</name>
    <dbReference type="NCBI Taxonomy" id="1230454"/>
    <lineage>
        <taxon>Archaea</taxon>
        <taxon>Methanobacteriati</taxon>
        <taxon>Methanobacteriota</taxon>
        <taxon>Stenosarchaea group</taxon>
        <taxon>Halobacteria</taxon>
        <taxon>Halobacteriales</taxon>
        <taxon>Haloferacaceae</taxon>
        <taxon>Halorubrum</taxon>
    </lineage>
</organism>
<dbReference type="SUPFAM" id="SSF53649">
    <property type="entry name" value="Alkaline phosphatase-like"/>
    <property type="match status" value="1"/>
</dbReference>
<dbReference type="STRING" id="1230454.C461_05382"/>
<comment type="caution">
    <text evidence="1">The sequence shown here is derived from an EMBL/GenBank/DDBJ whole genome shotgun (WGS) entry which is preliminary data.</text>
</comment>
<dbReference type="Proteomes" id="UP000011575">
    <property type="component" value="Unassembled WGS sequence"/>
</dbReference>
<accession>M0PG24</accession>
<evidence type="ECO:0000313" key="1">
    <source>
        <dbReference type="EMBL" id="EMA69037.1"/>
    </source>
</evidence>
<dbReference type="InterPro" id="IPR017850">
    <property type="entry name" value="Alkaline_phosphatase_core_sf"/>
</dbReference>
<dbReference type="EMBL" id="AOJI01000017">
    <property type="protein sequence ID" value="EMA69037.1"/>
    <property type="molecule type" value="Genomic_DNA"/>
</dbReference>